<protein>
    <submittedName>
        <fullName evidence="6">Response regulator transcription factor</fullName>
    </submittedName>
</protein>
<dbReference type="SUPFAM" id="SSF52172">
    <property type="entry name" value="CheY-like"/>
    <property type="match status" value="1"/>
</dbReference>
<keyword evidence="7" id="KW-1185">Reference proteome</keyword>
<evidence type="ECO:0000256" key="1">
    <source>
        <dbReference type="ARBA" id="ARBA00022553"/>
    </source>
</evidence>
<organism evidence="6 7">
    <name type="scientific">Actinotignum urinale</name>
    <dbReference type="NCBI Taxonomy" id="190146"/>
    <lineage>
        <taxon>Bacteria</taxon>
        <taxon>Bacillati</taxon>
        <taxon>Actinomycetota</taxon>
        <taxon>Actinomycetes</taxon>
        <taxon>Actinomycetales</taxon>
        <taxon>Actinomycetaceae</taxon>
        <taxon>Actinotignum</taxon>
    </lineage>
</organism>
<dbReference type="Pfam" id="PF00196">
    <property type="entry name" value="GerE"/>
    <property type="match status" value="1"/>
</dbReference>
<dbReference type="Proteomes" id="UP001275049">
    <property type="component" value="Unassembled WGS sequence"/>
</dbReference>
<keyword evidence="1 3" id="KW-0597">Phosphoprotein</keyword>
<sequence>MTRITIVEDQTILLDSLAVAIDAEADFMVVNKLTDAADIHASQRLHPADLVLMDVVTENSSGLKESARFKAIHPSVKVVVFTAMPDASFVEEARVAGVDAFTYKNISTSALLALLRSTIKGENSFPDTPARPSFGANQFNDREMQVLRLVCAGYPRKEIAKKMFLSENTIKSYISQLLAKSGFSSVARLALWAVSNGYVAIQENRSDPDLPS</sequence>
<dbReference type="RefSeq" id="WP_320755608.1">
    <property type="nucleotide sequence ID" value="NZ_JAWNGA010000022.1"/>
</dbReference>
<dbReference type="InterPro" id="IPR016032">
    <property type="entry name" value="Sig_transdc_resp-reg_C-effctor"/>
</dbReference>
<dbReference type="Gene3D" id="3.40.50.2300">
    <property type="match status" value="1"/>
</dbReference>
<gene>
    <name evidence="6" type="ORF">R6G86_08780</name>
</gene>
<dbReference type="InterPro" id="IPR011006">
    <property type="entry name" value="CheY-like_superfamily"/>
</dbReference>
<evidence type="ECO:0000259" key="5">
    <source>
        <dbReference type="PROSITE" id="PS50110"/>
    </source>
</evidence>
<dbReference type="PROSITE" id="PS50043">
    <property type="entry name" value="HTH_LUXR_2"/>
    <property type="match status" value="1"/>
</dbReference>
<evidence type="ECO:0000256" key="3">
    <source>
        <dbReference type="PROSITE-ProRule" id="PRU00169"/>
    </source>
</evidence>
<dbReference type="Pfam" id="PF00072">
    <property type="entry name" value="Response_reg"/>
    <property type="match status" value="1"/>
</dbReference>
<accession>A0ABU5G919</accession>
<keyword evidence="2" id="KW-0238">DNA-binding</keyword>
<dbReference type="CDD" id="cd06170">
    <property type="entry name" value="LuxR_C_like"/>
    <property type="match status" value="1"/>
</dbReference>
<dbReference type="PRINTS" id="PR00038">
    <property type="entry name" value="HTHLUXR"/>
</dbReference>
<evidence type="ECO:0000313" key="7">
    <source>
        <dbReference type="Proteomes" id="UP001275049"/>
    </source>
</evidence>
<dbReference type="InterPro" id="IPR039420">
    <property type="entry name" value="WalR-like"/>
</dbReference>
<name>A0ABU5G919_9ACTO</name>
<evidence type="ECO:0000259" key="4">
    <source>
        <dbReference type="PROSITE" id="PS50043"/>
    </source>
</evidence>
<evidence type="ECO:0000256" key="2">
    <source>
        <dbReference type="ARBA" id="ARBA00023125"/>
    </source>
</evidence>
<dbReference type="PROSITE" id="PS50110">
    <property type="entry name" value="RESPONSE_REGULATORY"/>
    <property type="match status" value="1"/>
</dbReference>
<dbReference type="PANTHER" id="PTHR43214">
    <property type="entry name" value="TWO-COMPONENT RESPONSE REGULATOR"/>
    <property type="match status" value="1"/>
</dbReference>
<dbReference type="CDD" id="cd17535">
    <property type="entry name" value="REC_NarL-like"/>
    <property type="match status" value="1"/>
</dbReference>
<proteinExistence type="predicted"/>
<reference evidence="6 7" key="1">
    <citation type="submission" date="2023-10" db="EMBL/GenBank/DDBJ databases">
        <title>Whole Genome based description of the genera Actinobaculum and Actinotignum reveals a complex phylogenetic relationship within the species included in the genus Actinotignum.</title>
        <authorList>
            <person name="Jensen C.S."/>
            <person name="Dargis R."/>
            <person name="Kemp M."/>
            <person name="Christensen J.J."/>
        </authorList>
    </citation>
    <scope>NUCLEOTIDE SEQUENCE [LARGE SCALE GENOMIC DNA]</scope>
    <source>
        <strain evidence="6 7">SLA_B974</strain>
    </source>
</reference>
<comment type="caution">
    <text evidence="6">The sequence shown here is derived from an EMBL/GenBank/DDBJ whole genome shotgun (WGS) entry which is preliminary data.</text>
</comment>
<dbReference type="SUPFAM" id="SSF46894">
    <property type="entry name" value="C-terminal effector domain of the bipartite response regulators"/>
    <property type="match status" value="1"/>
</dbReference>
<feature type="domain" description="Response regulatory" evidence="5">
    <location>
        <begin position="3"/>
        <end position="119"/>
    </location>
</feature>
<dbReference type="InterPro" id="IPR001789">
    <property type="entry name" value="Sig_transdc_resp-reg_receiver"/>
</dbReference>
<feature type="modified residue" description="4-aspartylphosphate" evidence="3">
    <location>
        <position position="54"/>
    </location>
</feature>
<dbReference type="EMBL" id="JAWNGA010000022">
    <property type="protein sequence ID" value="MDY5133821.1"/>
    <property type="molecule type" value="Genomic_DNA"/>
</dbReference>
<evidence type="ECO:0000313" key="6">
    <source>
        <dbReference type="EMBL" id="MDY5133821.1"/>
    </source>
</evidence>
<dbReference type="InterPro" id="IPR000792">
    <property type="entry name" value="Tscrpt_reg_LuxR_C"/>
</dbReference>
<dbReference type="SMART" id="SM00448">
    <property type="entry name" value="REC"/>
    <property type="match status" value="1"/>
</dbReference>
<dbReference type="SMART" id="SM00421">
    <property type="entry name" value="HTH_LUXR"/>
    <property type="match status" value="1"/>
</dbReference>
<feature type="domain" description="HTH luxR-type" evidence="4">
    <location>
        <begin position="132"/>
        <end position="197"/>
    </location>
</feature>
<dbReference type="InterPro" id="IPR058245">
    <property type="entry name" value="NreC/VraR/RcsB-like_REC"/>
</dbReference>